<dbReference type="EMBL" id="SMJW01000036">
    <property type="protein sequence ID" value="TDC17261.1"/>
    <property type="molecule type" value="Genomic_DNA"/>
</dbReference>
<feature type="transmembrane region" description="Helical" evidence="1">
    <location>
        <begin position="37"/>
        <end position="56"/>
    </location>
</feature>
<sequence>MKLTLQLDNPPTWPVPVAHVINAGGGLAYLLQGATGVLATIVTLAIGASLGQLAAASTQQRRS</sequence>
<comment type="caution">
    <text evidence="2">The sequence shown here is derived from an EMBL/GenBank/DDBJ whole genome shotgun (WGS) entry which is preliminary data.</text>
</comment>
<keyword evidence="1" id="KW-0812">Transmembrane</keyword>
<evidence type="ECO:0000313" key="2">
    <source>
        <dbReference type="EMBL" id="TDC17261.1"/>
    </source>
</evidence>
<dbReference type="AlphaFoldDB" id="A0A4R4P4E0"/>
<dbReference type="RefSeq" id="WP_131938731.1">
    <property type="nucleotide sequence ID" value="NZ_BAAAMX010000049.1"/>
</dbReference>
<name>A0A4R4P4E0_9ACTN</name>
<keyword evidence="3" id="KW-1185">Reference proteome</keyword>
<dbReference type="Proteomes" id="UP000295431">
    <property type="component" value="Unassembled WGS sequence"/>
</dbReference>
<keyword evidence="1" id="KW-0472">Membrane</keyword>
<evidence type="ECO:0000256" key="1">
    <source>
        <dbReference type="SAM" id="Phobius"/>
    </source>
</evidence>
<proteinExistence type="predicted"/>
<reference evidence="2 3" key="1">
    <citation type="submission" date="2019-03" db="EMBL/GenBank/DDBJ databases">
        <title>Draft genome sequences of novel Actinobacteria.</title>
        <authorList>
            <person name="Sahin N."/>
            <person name="Ay H."/>
            <person name="Saygin H."/>
        </authorList>
    </citation>
    <scope>NUCLEOTIDE SEQUENCE [LARGE SCALE GENOMIC DNA]</scope>
    <source>
        <strain evidence="2 3">DSM 45347</strain>
    </source>
</reference>
<gene>
    <name evidence="2" type="ORF">E1284_09935</name>
</gene>
<organism evidence="2 3">
    <name type="scientific">Actinomadura bangladeshensis</name>
    <dbReference type="NCBI Taxonomy" id="453573"/>
    <lineage>
        <taxon>Bacteria</taxon>
        <taxon>Bacillati</taxon>
        <taxon>Actinomycetota</taxon>
        <taxon>Actinomycetes</taxon>
        <taxon>Streptosporangiales</taxon>
        <taxon>Thermomonosporaceae</taxon>
        <taxon>Actinomadura</taxon>
    </lineage>
</organism>
<evidence type="ECO:0008006" key="4">
    <source>
        <dbReference type="Google" id="ProtNLM"/>
    </source>
</evidence>
<protein>
    <recommendedName>
        <fullName evidence="4">Holin</fullName>
    </recommendedName>
</protein>
<accession>A0A4R4P4E0</accession>
<evidence type="ECO:0000313" key="3">
    <source>
        <dbReference type="Proteomes" id="UP000295431"/>
    </source>
</evidence>
<keyword evidence="1" id="KW-1133">Transmembrane helix</keyword>